<name>A0A9W4X0K5_9GLOM</name>
<accession>A0A9W4X0K5</accession>
<feature type="transmembrane region" description="Helical" evidence="1">
    <location>
        <begin position="12"/>
        <end position="32"/>
    </location>
</feature>
<dbReference type="Proteomes" id="UP001153678">
    <property type="component" value="Unassembled WGS sequence"/>
</dbReference>
<dbReference type="AlphaFoldDB" id="A0A9W4X0K5"/>
<gene>
    <name evidence="2" type="ORF">FWILDA_LOCUS15950</name>
</gene>
<feature type="non-terminal residue" evidence="2">
    <location>
        <position position="76"/>
    </location>
</feature>
<protein>
    <submittedName>
        <fullName evidence="2">9437_t:CDS:1</fullName>
    </submittedName>
</protein>
<keyword evidence="3" id="KW-1185">Reference proteome</keyword>
<sequence length="76" mass="8542">MSALVLQNSALWPIFEDSTLFILSAFFLIYVIKNQFSNNLPARDGSTTAEIKKTFIEMTNELSAYDTKIANEITSC</sequence>
<organism evidence="2 3">
    <name type="scientific">Funneliformis geosporum</name>
    <dbReference type="NCBI Taxonomy" id="1117311"/>
    <lineage>
        <taxon>Eukaryota</taxon>
        <taxon>Fungi</taxon>
        <taxon>Fungi incertae sedis</taxon>
        <taxon>Mucoromycota</taxon>
        <taxon>Glomeromycotina</taxon>
        <taxon>Glomeromycetes</taxon>
        <taxon>Glomerales</taxon>
        <taxon>Glomeraceae</taxon>
        <taxon>Funneliformis</taxon>
    </lineage>
</organism>
<evidence type="ECO:0000313" key="2">
    <source>
        <dbReference type="EMBL" id="CAI2193190.1"/>
    </source>
</evidence>
<keyword evidence="1" id="KW-1133">Transmembrane helix</keyword>
<keyword evidence="1" id="KW-0472">Membrane</keyword>
<comment type="caution">
    <text evidence="2">The sequence shown here is derived from an EMBL/GenBank/DDBJ whole genome shotgun (WGS) entry which is preliminary data.</text>
</comment>
<proteinExistence type="predicted"/>
<dbReference type="EMBL" id="CAMKVN010009198">
    <property type="protein sequence ID" value="CAI2193190.1"/>
    <property type="molecule type" value="Genomic_DNA"/>
</dbReference>
<evidence type="ECO:0000256" key="1">
    <source>
        <dbReference type="SAM" id="Phobius"/>
    </source>
</evidence>
<dbReference type="OrthoDB" id="2329320at2759"/>
<keyword evidence="1" id="KW-0812">Transmembrane</keyword>
<reference evidence="2" key="1">
    <citation type="submission" date="2022-08" db="EMBL/GenBank/DDBJ databases">
        <authorList>
            <person name="Kallberg Y."/>
            <person name="Tangrot J."/>
            <person name="Rosling A."/>
        </authorList>
    </citation>
    <scope>NUCLEOTIDE SEQUENCE</scope>
    <source>
        <strain evidence="2">Wild A</strain>
    </source>
</reference>
<evidence type="ECO:0000313" key="3">
    <source>
        <dbReference type="Proteomes" id="UP001153678"/>
    </source>
</evidence>